<keyword evidence="2" id="KW-1185">Reference proteome</keyword>
<gene>
    <name evidence="1" type="ORF">PROVRUST_06039</name>
</gene>
<reference evidence="1" key="1">
    <citation type="submission" date="2009-12" db="EMBL/GenBank/DDBJ databases">
        <authorList>
            <person name="Weinstock G."/>
            <person name="Sodergren E."/>
            <person name="Clifton S."/>
            <person name="Fulton L."/>
            <person name="Fulton B."/>
            <person name="Courtney L."/>
            <person name="Fronick C."/>
            <person name="Harrison M."/>
            <person name="Strong C."/>
            <person name="Farmer C."/>
            <person name="Delahaunty K."/>
            <person name="Markovic C."/>
            <person name="Hall O."/>
            <person name="Minx P."/>
            <person name="Tomlinson C."/>
            <person name="Mitreva M."/>
            <person name="Nelson J."/>
            <person name="Hou S."/>
            <person name="Wollam A."/>
            <person name="Pepin K.H."/>
            <person name="Johnson M."/>
            <person name="Bhonagiri V."/>
            <person name="Nash W.E."/>
            <person name="Warren W."/>
            <person name="Chinwalla A."/>
            <person name="Mardis E.R."/>
            <person name="Wilson R.K."/>
        </authorList>
    </citation>
    <scope>NUCLEOTIDE SEQUENCE [LARGE SCALE GENOMIC DNA]</scope>
    <source>
        <strain evidence="1">DSM 4541</strain>
    </source>
</reference>
<accession>D1P1G8</accession>
<protein>
    <submittedName>
        <fullName evidence="1">Uncharacterized protein</fullName>
    </submittedName>
</protein>
<dbReference type="STRING" id="500637.PROVRUST_06039"/>
<proteinExistence type="predicted"/>
<dbReference type="AlphaFoldDB" id="D1P1G8"/>
<evidence type="ECO:0000313" key="2">
    <source>
        <dbReference type="Proteomes" id="UP000005512"/>
    </source>
</evidence>
<dbReference type="HOGENOM" id="CLU_3315356_0_0_6"/>
<dbReference type="EMBL" id="ABXV02000021">
    <property type="protein sequence ID" value="EFB72754.1"/>
    <property type="molecule type" value="Genomic_DNA"/>
</dbReference>
<organism evidence="1 2">
    <name type="scientific">Providencia rustigianii DSM 4541</name>
    <dbReference type="NCBI Taxonomy" id="500637"/>
    <lineage>
        <taxon>Bacteria</taxon>
        <taxon>Pseudomonadati</taxon>
        <taxon>Pseudomonadota</taxon>
        <taxon>Gammaproteobacteria</taxon>
        <taxon>Enterobacterales</taxon>
        <taxon>Morganellaceae</taxon>
        <taxon>Providencia</taxon>
    </lineage>
</organism>
<sequence>MMSITDYPTKLRTLKVDISKGRYINSTFAYRHLLKMRHL</sequence>
<evidence type="ECO:0000313" key="1">
    <source>
        <dbReference type="EMBL" id="EFB72754.1"/>
    </source>
</evidence>
<comment type="caution">
    <text evidence="1">The sequence shown here is derived from an EMBL/GenBank/DDBJ whole genome shotgun (WGS) entry which is preliminary data.</text>
</comment>
<name>D1P1G8_9GAMM</name>
<dbReference type="Proteomes" id="UP000005512">
    <property type="component" value="Unassembled WGS sequence"/>
</dbReference>